<dbReference type="ExpressionAtlas" id="B6U2I8">
    <property type="expression patterns" value="baseline and differential"/>
</dbReference>
<feature type="compositionally biased region" description="Acidic residues" evidence="1">
    <location>
        <begin position="141"/>
        <end position="151"/>
    </location>
</feature>
<feature type="region of interest" description="Disordered" evidence="1">
    <location>
        <begin position="134"/>
        <end position="180"/>
    </location>
</feature>
<accession>B6U2I8</accession>
<evidence type="ECO:0000313" key="2">
    <source>
        <dbReference type="EMBL" id="ACG43571.1"/>
    </source>
</evidence>
<feature type="region of interest" description="Disordered" evidence="1">
    <location>
        <begin position="1"/>
        <end position="55"/>
    </location>
</feature>
<feature type="region of interest" description="Disordered" evidence="1">
    <location>
        <begin position="73"/>
        <end position="102"/>
    </location>
</feature>
<dbReference type="EMBL" id="EU971453">
    <property type="protein sequence ID" value="ACG43571.1"/>
    <property type="molecule type" value="mRNA"/>
</dbReference>
<proteinExistence type="evidence at transcript level"/>
<evidence type="ECO:0000256" key="1">
    <source>
        <dbReference type="SAM" id="MobiDB-lite"/>
    </source>
</evidence>
<name>B6U2I8_MAIZE</name>
<feature type="compositionally biased region" description="Gly residues" evidence="1">
    <location>
        <begin position="85"/>
        <end position="95"/>
    </location>
</feature>
<organism evidence="2">
    <name type="scientific">Zea mays</name>
    <name type="common">Maize</name>
    <dbReference type="NCBI Taxonomy" id="4577"/>
    <lineage>
        <taxon>Eukaryota</taxon>
        <taxon>Viridiplantae</taxon>
        <taxon>Streptophyta</taxon>
        <taxon>Embryophyta</taxon>
        <taxon>Tracheophyta</taxon>
        <taxon>Spermatophyta</taxon>
        <taxon>Magnoliopsida</taxon>
        <taxon>Liliopsida</taxon>
        <taxon>Poales</taxon>
        <taxon>Poaceae</taxon>
        <taxon>PACMAD clade</taxon>
        <taxon>Panicoideae</taxon>
        <taxon>Andropogonodae</taxon>
        <taxon>Andropogoneae</taxon>
        <taxon>Tripsacinae</taxon>
        <taxon>Zea</taxon>
    </lineage>
</organism>
<reference evidence="2" key="1">
    <citation type="journal article" date="2009" name="Plant Mol. Biol.">
        <title>Insights into corn genes derived from large-scale cDNA sequencing.</title>
        <authorList>
            <person name="Alexandrov N.N."/>
            <person name="Brover V.V."/>
            <person name="Freidin S."/>
            <person name="Troukhan M.E."/>
            <person name="Tatarinova T.V."/>
            <person name="Zhang H."/>
            <person name="Swaller T.J."/>
            <person name="Lu Y.P."/>
            <person name="Bouck J."/>
            <person name="Flavell R.B."/>
            <person name="Feldmann K.A."/>
        </authorList>
    </citation>
    <scope>NUCLEOTIDE SEQUENCE</scope>
</reference>
<feature type="compositionally biased region" description="Low complexity" evidence="1">
    <location>
        <begin position="1"/>
        <end position="10"/>
    </location>
</feature>
<protein>
    <submittedName>
        <fullName evidence="2">Uncharacterized protein</fullName>
    </submittedName>
</protein>
<dbReference type="AlphaFoldDB" id="B6U2I8"/>
<feature type="compositionally biased region" description="Basic and acidic residues" evidence="1">
    <location>
        <begin position="43"/>
        <end position="52"/>
    </location>
</feature>
<sequence>MAAEAQAEGPALPPPPLAHGSSSASPEKRGLPIPGADDVAAAAEDKEQLPEPKRRRACVATLDHVPGAAVSLVLVTEETEESPGSGSGGGGGGDGASFSFPHARGGFVALETTPKFGSFNPPGEAELATLDLKHARHEADAEGSTEADDEVPAVSAPGAEAKDESSQLPGGEVDGQVQTF</sequence>